<dbReference type="KEGG" id="oxy:HCG48_23725"/>
<dbReference type="GO" id="GO:1904680">
    <property type="term" value="F:peptide transmembrane transporter activity"/>
    <property type="evidence" value="ECO:0007669"/>
    <property type="project" value="TreeGrafter"/>
</dbReference>
<dbReference type="SUPFAM" id="SSF53850">
    <property type="entry name" value="Periplasmic binding protein-like II"/>
    <property type="match status" value="1"/>
</dbReference>
<dbReference type="PANTHER" id="PTHR30290">
    <property type="entry name" value="PERIPLASMIC BINDING COMPONENT OF ABC TRANSPORTER"/>
    <property type="match status" value="1"/>
</dbReference>
<dbReference type="Proteomes" id="UP000500857">
    <property type="component" value="Chromosome"/>
</dbReference>
<evidence type="ECO:0000256" key="2">
    <source>
        <dbReference type="ARBA" id="ARBA00005695"/>
    </source>
</evidence>
<proteinExistence type="inferred from homology"/>
<comment type="subcellular location">
    <subcellularLocation>
        <location evidence="1">Cell membrane</location>
        <topology evidence="1">Lipid-anchor</topology>
    </subcellularLocation>
</comment>
<evidence type="ECO:0000313" key="8">
    <source>
        <dbReference type="Proteomes" id="UP000500857"/>
    </source>
</evidence>
<dbReference type="Gene3D" id="3.40.190.10">
    <property type="entry name" value="Periplasmic binding protein-like II"/>
    <property type="match status" value="1"/>
</dbReference>
<dbReference type="AlphaFoldDB" id="A0A6H1U6C3"/>
<keyword evidence="8" id="KW-1185">Reference proteome</keyword>
<comment type="similarity">
    <text evidence="2">Belongs to the bacterial solute-binding protein 5 family.</text>
</comment>
<evidence type="ECO:0000256" key="5">
    <source>
        <dbReference type="SAM" id="SignalP"/>
    </source>
</evidence>
<accession>A0A6H1U6C3</accession>
<keyword evidence="4 5" id="KW-0732">Signal</keyword>
<dbReference type="Pfam" id="PF00496">
    <property type="entry name" value="SBP_bac_5"/>
    <property type="match status" value="1"/>
</dbReference>
<dbReference type="CDD" id="cd08519">
    <property type="entry name" value="PBP2_NikA_DppA_OppA_like_20"/>
    <property type="match status" value="1"/>
</dbReference>
<feature type="chain" id="PRO_5026070265" evidence="5">
    <location>
        <begin position="28"/>
        <end position="544"/>
    </location>
</feature>
<dbReference type="InterPro" id="IPR000914">
    <property type="entry name" value="SBP_5_dom"/>
</dbReference>
<evidence type="ECO:0000256" key="1">
    <source>
        <dbReference type="ARBA" id="ARBA00004193"/>
    </source>
</evidence>
<dbReference type="PROSITE" id="PS01040">
    <property type="entry name" value="SBP_BACTERIAL_5"/>
    <property type="match status" value="1"/>
</dbReference>
<protein>
    <submittedName>
        <fullName evidence="7">Peptide ABC transporter substrate-binding protein</fullName>
    </submittedName>
</protein>
<dbReference type="PIRSF" id="PIRSF002741">
    <property type="entry name" value="MppA"/>
    <property type="match status" value="1"/>
</dbReference>
<name>A0A6H1U6C3_9CYAN</name>
<dbReference type="GO" id="GO:0043190">
    <property type="term" value="C:ATP-binding cassette (ABC) transporter complex"/>
    <property type="evidence" value="ECO:0007669"/>
    <property type="project" value="InterPro"/>
</dbReference>
<gene>
    <name evidence="7" type="ORF">HCG48_23725</name>
</gene>
<sequence length="544" mass="60126">MAIAPKSRRRRSRLRFVALFATCCLLAVSCGSRESTQVTESPGEPGRITIGTIAKVRTLDPADAYENAAGTFLYNLGDRLYTYKTGTTQIEPQLASALPTIGEDGLTYTIPLREGVKFHDGSAFNAEAMKFSLTRFIENGGIPSSILGEVVEAIEATGEYELTITLKKPFAAFTSLLTFTGTCAVSPQAYEIGDGKFQPDRFVGTGPYKLASYGTDSIQFDVFEDYWGEQPANLGVDVRRYSSASNVYNALQTGAIDLTYGTLDLDQIAQLEKEAQAGKFKGVTGPGNGIYYLSLNLQSEPLNRPEVRQAIAAIVNRPLLQQRVFRGQIEPIYSLLPATLDEYYKPVFQTYGDGDGEKALALLVQAGYSQQNPLNLELWYRSNITSNGLVATTIKAAAEQQLKGFVNIDLKSVESATAYQNLDKGVYPIFLLDWSPDFLDPDNYIQPFMDCDRGSAETGCQEGASKLQGSFYYSDRVNELIDLERQERDPVKRQAIFAELQDILARDVPFVPLWQSRQYLFAQPNLEGVALQPTQHVNFATIKE</sequence>
<feature type="domain" description="Solute-binding protein family 5" evidence="6">
    <location>
        <begin position="89"/>
        <end position="454"/>
    </location>
</feature>
<dbReference type="InterPro" id="IPR030678">
    <property type="entry name" value="Peptide/Ni-bd"/>
</dbReference>
<feature type="signal peptide" evidence="5">
    <location>
        <begin position="1"/>
        <end position="27"/>
    </location>
</feature>
<dbReference type="GO" id="GO:0015833">
    <property type="term" value="P:peptide transport"/>
    <property type="evidence" value="ECO:0007669"/>
    <property type="project" value="TreeGrafter"/>
</dbReference>
<dbReference type="Gene3D" id="3.10.105.10">
    <property type="entry name" value="Dipeptide-binding Protein, Domain 3"/>
    <property type="match status" value="1"/>
</dbReference>
<dbReference type="InterPro" id="IPR039424">
    <property type="entry name" value="SBP_5"/>
</dbReference>
<organism evidence="7 8">
    <name type="scientific">Oxynema aestuarii AP17</name>
    <dbReference type="NCBI Taxonomy" id="2064643"/>
    <lineage>
        <taxon>Bacteria</taxon>
        <taxon>Bacillati</taxon>
        <taxon>Cyanobacteriota</taxon>
        <taxon>Cyanophyceae</taxon>
        <taxon>Oscillatoriophycideae</taxon>
        <taxon>Oscillatoriales</taxon>
        <taxon>Oscillatoriaceae</taxon>
        <taxon>Oxynema</taxon>
        <taxon>Oxynema aestuarii</taxon>
    </lineage>
</organism>
<dbReference type="PANTHER" id="PTHR30290:SF10">
    <property type="entry name" value="PERIPLASMIC OLIGOPEPTIDE-BINDING PROTEIN-RELATED"/>
    <property type="match status" value="1"/>
</dbReference>
<evidence type="ECO:0000256" key="4">
    <source>
        <dbReference type="ARBA" id="ARBA00022729"/>
    </source>
</evidence>
<dbReference type="EMBL" id="CP051167">
    <property type="protein sequence ID" value="QIZ73917.1"/>
    <property type="molecule type" value="Genomic_DNA"/>
</dbReference>
<keyword evidence="3" id="KW-0813">Transport</keyword>
<dbReference type="InterPro" id="IPR023765">
    <property type="entry name" value="SBP_5_CS"/>
</dbReference>
<evidence type="ECO:0000259" key="6">
    <source>
        <dbReference type="Pfam" id="PF00496"/>
    </source>
</evidence>
<dbReference type="GO" id="GO:0042597">
    <property type="term" value="C:periplasmic space"/>
    <property type="evidence" value="ECO:0007669"/>
    <property type="project" value="UniProtKB-ARBA"/>
</dbReference>
<dbReference type="RefSeq" id="WP_168572049.1">
    <property type="nucleotide sequence ID" value="NZ_CP051167.1"/>
</dbReference>
<evidence type="ECO:0000256" key="3">
    <source>
        <dbReference type="ARBA" id="ARBA00022448"/>
    </source>
</evidence>
<reference evidence="7 8" key="1">
    <citation type="submission" date="2020-04" db="EMBL/GenBank/DDBJ databases">
        <authorList>
            <person name="Basu S."/>
            <person name="Maruthanayagam V."/>
            <person name="Chakraborty S."/>
            <person name="Pramanik A."/>
            <person name="Mukherjee J."/>
            <person name="Brink B."/>
        </authorList>
    </citation>
    <scope>NUCLEOTIDE SEQUENCE [LARGE SCALE GENOMIC DNA]</scope>
    <source>
        <strain evidence="7 8">AP17</strain>
    </source>
</reference>
<evidence type="ECO:0000313" key="7">
    <source>
        <dbReference type="EMBL" id="QIZ73917.1"/>
    </source>
</evidence>
<dbReference type="PROSITE" id="PS51257">
    <property type="entry name" value="PROKAR_LIPOPROTEIN"/>
    <property type="match status" value="1"/>
</dbReference>